<dbReference type="EMBL" id="CP003626">
    <property type="protein sequence ID" value="AFZ15709.1"/>
    <property type="molecule type" value="Genomic_DNA"/>
</dbReference>
<proteinExistence type="predicted"/>
<sequence>MKNVVLIRKEVKFKFNYTEESPSKKVYIINDLIFENEAFDLQIKSIFSTARFPLYCYCRIYKPNSFFDDELNLCVSYYKLTAEPKFLILPKDFCMELEIDYKYDFPPYFHITLAACKVDIVSTCIH</sequence>
<keyword evidence="1" id="KW-0614">Plasmid</keyword>
<dbReference type="AlphaFoldDB" id="K9W7D2"/>
<evidence type="ECO:0000313" key="1">
    <source>
        <dbReference type="EMBL" id="AFZ15709.1"/>
    </source>
</evidence>
<dbReference type="KEGG" id="cep:Cri9333_4953"/>
<evidence type="ECO:0000313" key="2">
    <source>
        <dbReference type="Proteomes" id="UP000010472"/>
    </source>
</evidence>
<reference evidence="1 2" key="1">
    <citation type="submission" date="2012-06" db="EMBL/GenBank/DDBJ databases">
        <title>Finished plasmid 6 of genome of Crinalium epipsammum PCC 9333.</title>
        <authorList>
            <consortium name="US DOE Joint Genome Institute"/>
            <person name="Gugger M."/>
            <person name="Coursin T."/>
            <person name="Rippka R."/>
            <person name="Tandeau De Marsac N."/>
            <person name="Huntemann M."/>
            <person name="Wei C.-L."/>
            <person name="Han J."/>
            <person name="Detter J.C."/>
            <person name="Han C."/>
            <person name="Tapia R."/>
            <person name="Davenport K."/>
            <person name="Daligault H."/>
            <person name="Erkkila T."/>
            <person name="Gu W."/>
            <person name="Munk A.C.C."/>
            <person name="Teshima H."/>
            <person name="Xu Y."/>
            <person name="Chain P."/>
            <person name="Chen A."/>
            <person name="Krypides N."/>
            <person name="Mavromatis K."/>
            <person name="Markowitz V."/>
            <person name="Szeto E."/>
            <person name="Ivanova N."/>
            <person name="Mikhailova N."/>
            <person name="Ovchinnikova G."/>
            <person name="Pagani I."/>
            <person name="Pati A."/>
            <person name="Goodwin L."/>
            <person name="Peters L."/>
            <person name="Pitluck S."/>
            <person name="Woyke T."/>
            <person name="Kerfeld C."/>
        </authorList>
    </citation>
    <scope>NUCLEOTIDE SEQUENCE [LARGE SCALE GENOMIC DNA]</scope>
    <source>
        <strain evidence="1 2">PCC 9333</strain>
        <plasmid evidence="2">Plasmid pCRI9333.06</plasmid>
    </source>
</reference>
<protein>
    <submittedName>
        <fullName evidence="1">Uncharacterized protein</fullName>
    </submittedName>
</protein>
<name>K9W7D2_9CYAN</name>
<dbReference type="HOGENOM" id="CLU_1977832_0_0_3"/>
<gene>
    <name evidence="1" type="ORF">Cri9333_4953</name>
</gene>
<geneLocation type="plasmid" evidence="1 2">
    <name>pCRI9333.06</name>
</geneLocation>
<dbReference type="RefSeq" id="WP_015205630.1">
    <property type="nucleotide sequence ID" value="NC_019755.1"/>
</dbReference>
<organism evidence="1 2">
    <name type="scientific">Crinalium epipsammum PCC 9333</name>
    <dbReference type="NCBI Taxonomy" id="1173022"/>
    <lineage>
        <taxon>Bacteria</taxon>
        <taxon>Bacillati</taxon>
        <taxon>Cyanobacteriota</taxon>
        <taxon>Cyanophyceae</taxon>
        <taxon>Gomontiellales</taxon>
        <taxon>Gomontiellaceae</taxon>
        <taxon>Crinalium</taxon>
    </lineage>
</organism>
<dbReference type="Proteomes" id="UP000010472">
    <property type="component" value="Plasmid pCRI9333.06"/>
</dbReference>
<accession>K9W7D2</accession>
<keyword evidence="2" id="KW-1185">Reference proteome</keyword>